<feature type="region of interest" description="Disordered" evidence="1">
    <location>
        <begin position="97"/>
        <end position="140"/>
    </location>
</feature>
<name>A0A8B8BYT0_CRAVI</name>
<proteinExistence type="predicted"/>
<dbReference type="KEGG" id="cvn:111114006"/>
<evidence type="ECO:0000256" key="1">
    <source>
        <dbReference type="SAM" id="MobiDB-lite"/>
    </source>
</evidence>
<dbReference type="GeneID" id="111114006"/>
<dbReference type="OrthoDB" id="6131731at2759"/>
<organism evidence="2 3">
    <name type="scientific">Crassostrea virginica</name>
    <name type="common">Eastern oyster</name>
    <dbReference type="NCBI Taxonomy" id="6565"/>
    <lineage>
        <taxon>Eukaryota</taxon>
        <taxon>Metazoa</taxon>
        <taxon>Spiralia</taxon>
        <taxon>Lophotrochozoa</taxon>
        <taxon>Mollusca</taxon>
        <taxon>Bivalvia</taxon>
        <taxon>Autobranchia</taxon>
        <taxon>Pteriomorphia</taxon>
        <taxon>Ostreida</taxon>
        <taxon>Ostreoidea</taxon>
        <taxon>Ostreidae</taxon>
        <taxon>Crassostrea</taxon>
    </lineage>
</organism>
<evidence type="ECO:0000313" key="3">
    <source>
        <dbReference type="RefSeq" id="XP_022308004.1"/>
    </source>
</evidence>
<reference evidence="3" key="1">
    <citation type="submission" date="2025-08" db="UniProtKB">
        <authorList>
            <consortium name="RefSeq"/>
        </authorList>
    </citation>
    <scope>IDENTIFICATION</scope>
    <source>
        <tissue evidence="3">Whole sample</tissue>
    </source>
</reference>
<accession>A0A8B8BYT0</accession>
<dbReference type="AlphaFoldDB" id="A0A8B8BYT0"/>
<protein>
    <submittedName>
        <fullName evidence="3">Uncharacterized protein LOC111114006</fullName>
    </submittedName>
</protein>
<gene>
    <name evidence="3" type="primary">LOC111114006</name>
</gene>
<feature type="compositionally biased region" description="Basic and acidic residues" evidence="1">
    <location>
        <begin position="102"/>
        <end position="115"/>
    </location>
</feature>
<dbReference type="Proteomes" id="UP000694844">
    <property type="component" value="Chromosome 9"/>
</dbReference>
<sequence>MYSTEYKCDDRGYKTFGVRTPLRLTPRYFEYELETRKWNSLIFGAKEKIDGIKRSAKKTGGGPATPSLTPAEEAMARTLEGRPVFCGIVGGIDTDATLTDLHSPEKDNQTEERTSTTECSAEPCCSRSKQNEKRKSRQSTADLNELTKENIRLDNKRLELEIMKLQKEREKIDEELGYIQIKKLYLKMKIQSEFNVLFDEQ</sequence>
<evidence type="ECO:0000313" key="2">
    <source>
        <dbReference type="Proteomes" id="UP000694844"/>
    </source>
</evidence>
<dbReference type="RefSeq" id="XP_022308004.1">
    <property type="nucleotide sequence ID" value="XM_022452296.1"/>
</dbReference>
<keyword evidence="2" id="KW-1185">Reference proteome</keyword>